<feature type="compositionally biased region" description="Polar residues" evidence="6">
    <location>
        <begin position="22"/>
        <end position="32"/>
    </location>
</feature>
<evidence type="ECO:0000256" key="2">
    <source>
        <dbReference type="ARBA" id="ARBA00006856"/>
    </source>
</evidence>
<protein>
    <submittedName>
        <fullName evidence="8">Pre-mRNA-splicing factor cwc22</fullName>
    </submittedName>
</protein>
<feature type="region of interest" description="Disordered" evidence="6">
    <location>
        <begin position="653"/>
        <end position="967"/>
    </location>
</feature>
<dbReference type="SMART" id="SM00543">
    <property type="entry name" value="MIF4G"/>
    <property type="match status" value="1"/>
</dbReference>
<feature type="compositionally biased region" description="Low complexity" evidence="6">
    <location>
        <begin position="820"/>
        <end position="829"/>
    </location>
</feature>
<dbReference type="SUPFAM" id="SSF48371">
    <property type="entry name" value="ARM repeat"/>
    <property type="match status" value="1"/>
</dbReference>
<feature type="compositionally biased region" description="Basic and acidic residues" evidence="6">
    <location>
        <begin position="54"/>
        <end position="80"/>
    </location>
</feature>
<gene>
    <name evidence="8" type="primary">CWC22</name>
    <name evidence="8" type="ORF">GGI25_000240</name>
</gene>
<evidence type="ECO:0000313" key="9">
    <source>
        <dbReference type="Proteomes" id="UP001151518"/>
    </source>
</evidence>
<feature type="compositionally biased region" description="Polar residues" evidence="6">
    <location>
        <begin position="1"/>
        <end position="14"/>
    </location>
</feature>
<feature type="region of interest" description="Disordered" evidence="6">
    <location>
        <begin position="1"/>
        <end position="107"/>
    </location>
</feature>
<keyword evidence="3" id="KW-0507">mRNA processing</keyword>
<dbReference type="GO" id="GO:0003723">
    <property type="term" value="F:RNA binding"/>
    <property type="evidence" value="ECO:0007669"/>
    <property type="project" value="InterPro"/>
</dbReference>
<dbReference type="OrthoDB" id="1924287at2759"/>
<dbReference type="Proteomes" id="UP001151518">
    <property type="component" value="Unassembled WGS sequence"/>
</dbReference>
<feature type="compositionally biased region" description="Basic residues" evidence="6">
    <location>
        <begin position="733"/>
        <end position="746"/>
    </location>
</feature>
<feature type="compositionally biased region" description="Low complexity" evidence="6">
    <location>
        <begin position="702"/>
        <end position="712"/>
    </location>
</feature>
<dbReference type="AlphaFoldDB" id="A0A9W8GCI0"/>
<evidence type="ECO:0000256" key="3">
    <source>
        <dbReference type="ARBA" id="ARBA00022664"/>
    </source>
</evidence>
<feature type="compositionally biased region" description="Low complexity" evidence="6">
    <location>
        <begin position="879"/>
        <end position="896"/>
    </location>
</feature>
<evidence type="ECO:0000256" key="5">
    <source>
        <dbReference type="ARBA" id="ARBA00023242"/>
    </source>
</evidence>
<comment type="similarity">
    <text evidence="2">Belongs to the CWC22 family.</text>
</comment>
<dbReference type="GO" id="GO:0000398">
    <property type="term" value="P:mRNA splicing, via spliceosome"/>
    <property type="evidence" value="ECO:0007669"/>
    <property type="project" value="TreeGrafter"/>
</dbReference>
<sequence>MTSDSGSSQSSNIRATKKRSNLSEGEYSSSEDSQQKRGFIHKGSGGIPYSSGSESDHSTGKSDRSGRESPIRQEKQRQQRPEPPVSGTQKTSASAIGSSNNTLIHGRYMPPSLRRQMMAAEAAAGKSDRAKAESKQRESWELLKKRINGPVNKINISNIKDIIVELFAANLIRGRGLFCRSLVKAQSLSTSFTPVYAALAAVVNTKLPIIGELLVTRLVLQFRRAFNRDEKERCISTVMFLAHLTNQRLAHEVLALQILSLLLETPTDDSVEVAVAFMREVGALLSEIAPRVLNAVFDTFRSILHEADIDKRVQYMIEVLFQYRRDGFKDSPIIPDGLDLVDTDEQIIHEVALDDDELDAQDELNVFKFDEAFEENERKYDAIRREILGEGDSSDEGSGGESGTESDTESGSESDSDNSNDNERNEVAASGTAATLATTQKIHDLTETELVNLRRTIYLTIMSSLSFEEAAHKLLKIEVHPGEEQELCNMVIECCSQERTYKTFFGLIGERLCKLNRTWANGFSLAFASCYESIHKYETNHLRNISHFFAHLLAANALQWSVLQVVVMTEETTTSSSRIFTKILLQDLAESLGLKVLNERLKSPDPKMAEAVRGMFPSDSAKSIRFAINYYTSIGLGAITEEMREWLKSAPTLTNIGTDSKSESDSESGSSGSYSSSRSGSYSGSYSGSDSRSSLDSRSDSRSYSSASGSDSDSSHSSDFHSSVGSKDSFKSNHSRIKSPKRKSDKKHSSVERSYSPKHEERKSKIDNIDNSHPGPDSAVSEISSTMQATESRVSNVSKGLAAVSNNRLKDVEIETRLPSQGSSVSSPSNHQLSQLSDRDGKAINLPSRKRHWSRSSYASSPEHETKAMRDLEIGSKPPNSSRVSSKARSPSPRGSARYRSKSRERRRDKCKDGRDNYHRRHNNWDSYRRDKRHDDRSKERRRDYSRSRSPSERRSSHYSRSDRHRY</sequence>
<feature type="compositionally biased region" description="Low complexity" evidence="6">
    <location>
        <begin position="667"/>
        <end position="692"/>
    </location>
</feature>
<dbReference type="Pfam" id="PF02847">
    <property type="entry name" value="MA3"/>
    <property type="match status" value="1"/>
</dbReference>
<feature type="compositionally biased region" description="Polar residues" evidence="6">
    <location>
        <begin position="86"/>
        <end position="103"/>
    </location>
</feature>
<feature type="compositionally biased region" description="Acidic residues" evidence="6">
    <location>
        <begin position="404"/>
        <end position="420"/>
    </location>
</feature>
<keyword evidence="4" id="KW-0508">mRNA splicing</keyword>
<proteinExistence type="inferred from homology"/>
<keyword evidence="5" id="KW-0539">Nucleus</keyword>
<name>A0A9W8GCI0_9FUNG</name>
<dbReference type="PANTHER" id="PTHR18034:SF3">
    <property type="entry name" value="PRE-MRNA-SPLICING FACTOR CWC22 HOMOLOG"/>
    <property type="match status" value="1"/>
</dbReference>
<evidence type="ECO:0000256" key="4">
    <source>
        <dbReference type="ARBA" id="ARBA00023187"/>
    </source>
</evidence>
<dbReference type="InterPro" id="IPR050781">
    <property type="entry name" value="CWC22_splicing_factor"/>
</dbReference>
<feature type="domain" description="MI" evidence="7">
    <location>
        <begin position="452"/>
        <end position="568"/>
    </location>
</feature>
<evidence type="ECO:0000256" key="6">
    <source>
        <dbReference type="SAM" id="MobiDB-lite"/>
    </source>
</evidence>
<comment type="subcellular location">
    <subcellularLocation>
        <location evidence="1">Nucleus</location>
    </subcellularLocation>
</comment>
<feature type="compositionally biased region" description="Basic and acidic residues" evidence="6">
    <location>
        <begin position="862"/>
        <end position="874"/>
    </location>
</feature>
<evidence type="ECO:0000256" key="1">
    <source>
        <dbReference type="ARBA" id="ARBA00004123"/>
    </source>
</evidence>
<dbReference type="PANTHER" id="PTHR18034">
    <property type="entry name" value="CELL CYCLE CONTROL PROTEIN CWF22-RELATED"/>
    <property type="match status" value="1"/>
</dbReference>
<evidence type="ECO:0000259" key="7">
    <source>
        <dbReference type="PROSITE" id="PS51366"/>
    </source>
</evidence>
<dbReference type="EMBL" id="JANBTW010000002">
    <property type="protein sequence ID" value="KAJ2680936.1"/>
    <property type="molecule type" value="Genomic_DNA"/>
</dbReference>
<feature type="region of interest" description="Disordered" evidence="6">
    <location>
        <begin position="389"/>
        <end position="433"/>
    </location>
</feature>
<dbReference type="InterPro" id="IPR003891">
    <property type="entry name" value="Initiation_fac_eIF4g_MI"/>
</dbReference>
<dbReference type="Gene3D" id="1.25.40.180">
    <property type="match status" value="1"/>
</dbReference>
<dbReference type="InterPro" id="IPR016024">
    <property type="entry name" value="ARM-type_fold"/>
</dbReference>
<dbReference type="PROSITE" id="PS51366">
    <property type="entry name" value="MI"/>
    <property type="match status" value="1"/>
</dbReference>
<dbReference type="SMART" id="SM00544">
    <property type="entry name" value="MA3"/>
    <property type="match status" value="1"/>
</dbReference>
<comment type="caution">
    <text evidence="8">The sequence shown here is derived from an EMBL/GenBank/DDBJ whole genome shotgun (WGS) entry which is preliminary data.</text>
</comment>
<feature type="compositionally biased region" description="Basic and acidic residues" evidence="6">
    <location>
        <begin position="906"/>
        <end position="967"/>
    </location>
</feature>
<feature type="compositionally biased region" description="Polar residues" evidence="6">
    <location>
        <begin position="781"/>
        <end position="798"/>
    </location>
</feature>
<dbReference type="Pfam" id="PF02854">
    <property type="entry name" value="MIF4G"/>
    <property type="match status" value="1"/>
</dbReference>
<reference evidence="8" key="1">
    <citation type="submission" date="2022-07" db="EMBL/GenBank/DDBJ databases">
        <title>Phylogenomic reconstructions and comparative analyses of Kickxellomycotina fungi.</title>
        <authorList>
            <person name="Reynolds N.K."/>
            <person name="Stajich J.E."/>
            <person name="Barry K."/>
            <person name="Grigoriev I.V."/>
            <person name="Crous P."/>
            <person name="Smith M.E."/>
        </authorList>
    </citation>
    <scope>NUCLEOTIDE SEQUENCE</scope>
    <source>
        <strain evidence="8">NRRL 3115</strain>
    </source>
</reference>
<dbReference type="GO" id="GO:0071013">
    <property type="term" value="C:catalytic step 2 spliceosome"/>
    <property type="evidence" value="ECO:0007669"/>
    <property type="project" value="TreeGrafter"/>
</dbReference>
<accession>A0A9W8GCI0</accession>
<feature type="compositionally biased region" description="Basic and acidic residues" evidence="6">
    <location>
        <begin position="747"/>
        <end position="770"/>
    </location>
</feature>
<evidence type="ECO:0000313" key="8">
    <source>
        <dbReference type="EMBL" id="KAJ2680936.1"/>
    </source>
</evidence>
<organism evidence="8 9">
    <name type="scientific">Coemansia spiralis</name>
    <dbReference type="NCBI Taxonomy" id="417178"/>
    <lineage>
        <taxon>Eukaryota</taxon>
        <taxon>Fungi</taxon>
        <taxon>Fungi incertae sedis</taxon>
        <taxon>Zoopagomycota</taxon>
        <taxon>Kickxellomycotina</taxon>
        <taxon>Kickxellomycetes</taxon>
        <taxon>Kickxellales</taxon>
        <taxon>Kickxellaceae</taxon>
        <taxon>Coemansia</taxon>
    </lineage>
</organism>
<dbReference type="InterPro" id="IPR003890">
    <property type="entry name" value="MIF4G-like_typ-3"/>
</dbReference>